<keyword evidence="1" id="KW-0433">Leucine-rich repeat</keyword>
<dbReference type="InterPro" id="IPR032675">
    <property type="entry name" value="LRR_dom_sf"/>
</dbReference>
<evidence type="ECO:0000256" key="1">
    <source>
        <dbReference type="ARBA" id="ARBA00022614"/>
    </source>
</evidence>
<feature type="transmembrane region" description="Helical" evidence="5">
    <location>
        <begin position="545"/>
        <end position="566"/>
    </location>
</feature>
<dbReference type="Proteomes" id="UP000092460">
    <property type="component" value="Unassembled WGS sequence"/>
</dbReference>
<dbReference type="Pfam" id="PF12799">
    <property type="entry name" value="LRR_4"/>
    <property type="match status" value="1"/>
</dbReference>
<dbReference type="SMART" id="SM00365">
    <property type="entry name" value="LRR_SD22"/>
    <property type="match status" value="6"/>
</dbReference>
<dbReference type="STRING" id="67801.A0A1B0BPI2"/>
<dbReference type="Pfam" id="PF13855">
    <property type="entry name" value="LRR_8"/>
    <property type="match status" value="2"/>
</dbReference>
<keyword evidence="3" id="KW-0677">Repeat</keyword>
<organism evidence="6 7">
    <name type="scientific">Glossina palpalis gambiensis</name>
    <dbReference type="NCBI Taxonomy" id="67801"/>
    <lineage>
        <taxon>Eukaryota</taxon>
        <taxon>Metazoa</taxon>
        <taxon>Ecdysozoa</taxon>
        <taxon>Arthropoda</taxon>
        <taxon>Hexapoda</taxon>
        <taxon>Insecta</taxon>
        <taxon>Pterygota</taxon>
        <taxon>Neoptera</taxon>
        <taxon>Endopterygota</taxon>
        <taxon>Diptera</taxon>
        <taxon>Brachycera</taxon>
        <taxon>Muscomorpha</taxon>
        <taxon>Hippoboscoidea</taxon>
        <taxon>Glossinidae</taxon>
        <taxon>Glossina</taxon>
    </lineage>
</organism>
<dbReference type="PROSITE" id="PS51450">
    <property type="entry name" value="LRR"/>
    <property type="match status" value="4"/>
</dbReference>
<dbReference type="Pfam" id="PF13306">
    <property type="entry name" value="LRR_5"/>
    <property type="match status" value="1"/>
</dbReference>
<dbReference type="Gene3D" id="3.80.10.10">
    <property type="entry name" value="Ribonuclease Inhibitor"/>
    <property type="match status" value="4"/>
</dbReference>
<evidence type="ECO:0000256" key="3">
    <source>
        <dbReference type="ARBA" id="ARBA00022737"/>
    </source>
</evidence>
<dbReference type="Pfam" id="PF13516">
    <property type="entry name" value="LRR_6"/>
    <property type="match status" value="2"/>
</dbReference>
<dbReference type="GO" id="GO:0005615">
    <property type="term" value="C:extracellular space"/>
    <property type="evidence" value="ECO:0007669"/>
    <property type="project" value="TreeGrafter"/>
</dbReference>
<dbReference type="GO" id="GO:0031012">
    <property type="term" value="C:extracellular matrix"/>
    <property type="evidence" value="ECO:0007669"/>
    <property type="project" value="TreeGrafter"/>
</dbReference>
<proteinExistence type="predicted"/>
<keyword evidence="7" id="KW-1185">Reference proteome</keyword>
<feature type="region of interest" description="Disordered" evidence="4">
    <location>
        <begin position="842"/>
        <end position="895"/>
    </location>
</feature>
<dbReference type="PANTHER" id="PTHR24373">
    <property type="entry name" value="SLIT RELATED LEUCINE-RICH REPEAT NEURONAL PROTEIN"/>
    <property type="match status" value="1"/>
</dbReference>
<dbReference type="EMBL" id="JXJN01017978">
    <property type="status" value="NOT_ANNOTATED_CDS"/>
    <property type="molecule type" value="Genomic_DNA"/>
</dbReference>
<dbReference type="InterPro" id="IPR003591">
    <property type="entry name" value="Leu-rich_rpt_typical-subtyp"/>
</dbReference>
<dbReference type="PANTHER" id="PTHR24373:SF378">
    <property type="entry name" value="FI03225P-RELATED"/>
    <property type="match status" value="1"/>
</dbReference>
<reference evidence="6" key="2">
    <citation type="submission" date="2020-05" db="UniProtKB">
        <authorList>
            <consortium name="EnsemblMetazoa"/>
        </authorList>
    </citation>
    <scope>IDENTIFICATION</scope>
    <source>
        <strain evidence="6">IAEA</strain>
    </source>
</reference>
<sequence length="906" mass="103629">MAISFSSSAIKVQYILILLINYLFIASTAGITCPTLCKCTWILDSLEVNCAHQELSESPDFDNIPIEVLDLSHNKLEDFPHELSAHETLIYLDLSNNLIKYLEPNALSSFTALRTLLMNNNMITRWSHINPDETLLNAVNLEHLSLNGNQFEFFNDDESSLMLTSDSLTHLELQGCGIKKVGGDILTEALPNLEYLNLNNNSLDSLDVLPSSSLLGLELSNCDLQFLPEFFMSELPMLTFLNLSWNTDLSDEVLKSLKSTTLRKLDLSYCTLDAIDVSQVSSLSHLQLQGNMLNFITSRTFQNNSQLEMLDLSRNSLRSIDSAAFIQLKQLTHLDLAYNQLTRLDRNVFRYNEKLVSVNLNRNTIEKFTNLVSSSLRDISLSWCEIIQIDANALSGLNNLQKLNLSRNLIKDFPDNMASDTLQKLDLSNCRLSTLRNTTFEFFPELASLKLNGNRFTNPFPTVHFKQNKFLDDIWLGDNPWICNCQDSVFVEFNAYLTRQPSKIRDKRNLKCASPAHYYGKTWESACGLEWLVDTNENTSTAAKLWTIIFSSALIIAALIFLFACFQRYMVYRRKWLNMEEYRGNQEEMRAIRRLNHRILSEEAAPNAPSADETNLPSYEDALHMPKPRFVRSAKSLMDLSSETNRRRKSLRKLLTSPEDDNGETEEDVALNLDLHLRFHSEEMLSNRDRERLVRIEPSRRTERSRSNSIAARHFNKHDNRFPAAYLKAQNLQSAEQIANFQSYENSPYTKRKPKIAEIPPFKRATLKADSVEFFTDNDYETFTSKPNSPFAKRKPKNIKSETIERPLPPAIEDYYDKPHGSPSNSREGSDFHVIVDPDIRSLKDSHSTTSSGSETEVHLLRPKRKKAANTSSHDTAKAYRDVYDGSSSDQEPMVVVHKSMRETLF</sequence>
<evidence type="ECO:0000313" key="6">
    <source>
        <dbReference type="EnsemblMetazoa" id="GPPI036473-PA"/>
    </source>
</evidence>
<accession>A0A1B0BPI2</accession>
<dbReference type="InterPro" id="IPR050328">
    <property type="entry name" value="Dev_Immune_Receptor"/>
</dbReference>
<dbReference type="SUPFAM" id="SSF52047">
    <property type="entry name" value="RNI-like"/>
    <property type="match status" value="1"/>
</dbReference>
<dbReference type="EMBL" id="JXJN01017977">
    <property type="status" value="NOT_ANNOTATED_CDS"/>
    <property type="molecule type" value="Genomic_DNA"/>
</dbReference>
<keyword evidence="5" id="KW-0472">Membrane</keyword>
<keyword evidence="2" id="KW-0732">Signal</keyword>
<name>A0A1B0BPI2_9MUSC</name>
<keyword evidence="5" id="KW-0812">Transmembrane</keyword>
<evidence type="ECO:0000256" key="2">
    <source>
        <dbReference type="ARBA" id="ARBA00022729"/>
    </source>
</evidence>
<dbReference type="VEuPathDB" id="VectorBase:GPPI036473"/>
<evidence type="ECO:0008006" key="8">
    <source>
        <dbReference type="Google" id="ProtNLM"/>
    </source>
</evidence>
<evidence type="ECO:0000256" key="4">
    <source>
        <dbReference type="SAM" id="MobiDB-lite"/>
    </source>
</evidence>
<dbReference type="AlphaFoldDB" id="A0A1B0BPI2"/>
<dbReference type="EnsemblMetazoa" id="GPPI036473-RA">
    <property type="protein sequence ID" value="GPPI036473-PA"/>
    <property type="gene ID" value="GPPI036473"/>
</dbReference>
<dbReference type="InterPro" id="IPR025875">
    <property type="entry name" value="Leu-rich_rpt_4"/>
</dbReference>
<reference evidence="7" key="1">
    <citation type="submission" date="2015-01" db="EMBL/GenBank/DDBJ databases">
        <authorList>
            <person name="Aksoy S."/>
            <person name="Warren W."/>
            <person name="Wilson R.K."/>
        </authorList>
    </citation>
    <scope>NUCLEOTIDE SEQUENCE [LARGE SCALE GENOMIC DNA]</scope>
    <source>
        <strain evidence="7">IAEA</strain>
    </source>
</reference>
<feature type="compositionally biased region" description="Basic and acidic residues" evidence="4">
    <location>
        <begin position="875"/>
        <end position="884"/>
    </location>
</feature>
<dbReference type="InterPro" id="IPR001611">
    <property type="entry name" value="Leu-rich_rpt"/>
</dbReference>
<dbReference type="SMART" id="SM00369">
    <property type="entry name" value="LRR_TYP"/>
    <property type="match status" value="10"/>
</dbReference>
<protein>
    <recommendedName>
        <fullName evidence="8">LRRCT domain-containing protein</fullName>
    </recommendedName>
</protein>
<keyword evidence="5" id="KW-1133">Transmembrane helix</keyword>
<dbReference type="InterPro" id="IPR026906">
    <property type="entry name" value="LRR_5"/>
</dbReference>
<evidence type="ECO:0000256" key="5">
    <source>
        <dbReference type="SAM" id="Phobius"/>
    </source>
</evidence>
<evidence type="ECO:0000313" key="7">
    <source>
        <dbReference type="Proteomes" id="UP000092460"/>
    </source>
</evidence>
<feature type="transmembrane region" description="Helical" evidence="5">
    <location>
        <begin position="12"/>
        <end position="31"/>
    </location>
</feature>